<dbReference type="AlphaFoldDB" id="A0A839U1S2"/>
<evidence type="ECO:0000313" key="3">
    <source>
        <dbReference type="Proteomes" id="UP000554520"/>
    </source>
</evidence>
<name>A0A839U1S2_9HYPH</name>
<evidence type="ECO:0000313" key="2">
    <source>
        <dbReference type="EMBL" id="MBB3144916.1"/>
    </source>
</evidence>
<protein>
    <submittedName>
        <fullName evidence="2">Uncharacterized protein</fullName>
    </submittedName>
</protein>
<keyword evidence="3" id="KW-1185">Reference proteome</keyword>
<organism evidence="2 3">
    <name type="scientific">Phyllobacterium trifolii</name>
    <dbReference type="NCBI Taxonomy" id="300193"/>
    <lineage>
        <taxon>Bacteria</taxon>
        <taxon>Pseudomonadati</taxon>
        <taxon>Pseudomonadota</taxon>
        <taxon>Alphaproteobacteria</taxon>
        <taxon>Hyphomicrobiales</taxon>
        <taxon>Phyllobacteriaceae</taxon>
        <taxon>Phyllobacterium</taxon>
    </lineage>
</organism>
<evidence type="ECO:0000256" key="1">
    <source>
        <dbReference type="SAM" id="Coils"/>
    </source>
</evidence>
<comment type="caution">
    <text evidence="2">The sequence shown here is derived from an EMBL/GenBank/DDBJ whole genome shotgun (WGS) entry which is preliminary data.</text>
</comment>
<gene>
    <name evidence="2" type="ORF">FHS21_001317</name>
</gene>
<dbReference type="Proteomes" id="UP000554520">
    <property type="component" value="Unassembled WGS sequence"/>
</dbReference>
<proteinExistence type="predicted"/>
<keyword evidence="1" id="KW-0175">Coiled coil</keyword>
<dbReference type="EMBL" id="JACHXN010000003">
    <property type="protein sequence ID" value="MBB3144916.1"/>
    <property type="molecule type" value="Genomic_DNA"/>
</dbReference>
<sequence length="50" mass="5344">MSAQGAITAARAAQGTLDPNQQARQIALALEELARAVQQLQNDVASLKRR</sequence>
<feature type="coiled-coil region" evidence="1">
    <location>
        <begin position="23"/>
        <end position="50"/>
    </location>
</feature>
<reference evidence="2 3" key="1">
    <citation type="submission" date="2020-08" db="EMBL/GenBank/DDBJ databases">
        <title>Genomic Encyclopedia of Type Strains, Phase III (KMG-III): the genomes of soil and plant-associated and newly described type strains.</title>
        <authorList>
            <person name="Whitman W."/>
        </authorList>
    </citation>
    <scope>NUCLEOTIDE SEQUENCE [LARGE SCALE GENOMIC DNA]</scope>
    <source>
        <strain evidence="2 3">CECT 7015</strain>
    </source>
</reference>
<accession>A0A839U1S2</accession>